<reference evidence="1 2" key="1">
    <citation type="submission" date="2022-11" db="EMBL/GenBank/DDBJ databases">
        <title>The characterization of three novel Bacteroidetes species and genomic analysis of their roles in tidal elemental geochemical cycles.</title>
        <authorList>
            <person name="Ma K."/>
        </authorList>
    </citation>
    <scope>NUCLEOTIDE SEQUENCE [LARGE SCALE GENOMIC DNA]</scope>
    <source>
        <strain evidence="1 2">M17</strain>
    </source>
</reference>
<dbReference type="Proteomes" id="UP001209885">
    <property type="component" value="Unassembled WGS sequence"/>
</dbReference>
<protein>
    <submittedName>
        <fullName evidence="1">Uncharacterized protein</fullName>
    </submittedName>
</protein>
<keyword evidence="2" id="KW-1185">Reference proteome</keyword>
<gene>
    <name evidence="1" type="ORF">OO013_07750</name>
</gene>
<dbReference type="RefSeq" id="WP_266056160.1">
    <property type="nucleotide sequence ID" value="NZ_JAPFQN010000004.1"/>
</dbReference>
<evidence type="ECO:0000313" key="2">
    <source>
        <dbReference type="Proteomes" id="UP001209885"/>
    </source>
</evidence>
<organism evidence="1 2">
    <name type="scientific">Mangrovivirga halotolerans</name>
    <dbReference type="NCBI Taxonomy" id="2993936"/>
    <lineage>
        <taxon>Bacteria</taxon>
        <taxon>Pseudomonadati</taxon>
        <taxon>Bacteroidota</taxon>
        <taxon>Cytophagia</taxon>
        <taxon>Cytophagales</taxon>
        <taxon>Mangrovivirgaceae</taxon>
        <taxon>Mangrovivirga</taxon>
    </lineage>
</organism>
<proteinExistence type="predicted"/>
<evidence type="ECO:0000313" key="1">
    <source>
        <dbReference type="EMBL" id="MCX2743753.1"/>
    </source>
</evidence>
<comment type="caution">
    <text evidence="1">The sequence shown here is derived from an EMBL/GenBank/DDBJ whole genome shotgun (WGS) entry which is preliminary data.</text>
</comment>
<sequence length="70" mass="8288">MLAQNETSDSLTIEFMPDWELDGITYNDVYKVTKSNLNELNRISWTIKARDKGIVQFYNKKSNEKWTLIE</sequence>
<name>A0ABT3RPN4_9BACT</name>
<dbReference type="EMBL" id="JAPFQN010000004">
    <property type="protein sequence ID" value="MCX2743753.1"/>
    <property type="molecule type" value="Genomic_DNA"/>
</dbReference>
<accession>A0ABT3RPN4</accession>